<dbReference type="AlphaFoldDB" id="A0A7T3X255"/>
<proteinExistence type="predicted"/>
<reference evidence="2" key="1">
    <citation type="submission" date="2020-12" db="EMBL/GenBank/DDBJ databases">
        <title>GES Beta-lactamases isolated from hospital effluents in Brazil.</title>
        <authorList>
            <person name="Conte D."/>
            <person name="Mesa D."/>
            <person name="Palmeiro J.K."/>
            <person name="Dalla-Costa L.M."/>
        </authorList>
    </citation>
    <scope>NUCLEOTIDE SEQUENCE [LARGE SCALE GENOMIC DNA]</scope>
    <source>
        <strain evidence="2">Aero21</strain>
    </source>
</reference>
<evidence type="ECO:0000259" key="1">
    <source>
        <dbReference type="SMART" id="SM01126"/>
    </source>
</evidence>
<organism evidence="2">
    <name type="scientific">Aeromonas caviae</name>
    <name type="common">Aeromonas punctata</name>
    <dbReference type="NCBI Taxonomy" id="648"/>
    <lineage>
        <taxon>Bacteria</taxon>
        <taxon>Pseudomonadati</taxon>
        <taxon>Pseudomonadota</taxon>
        <taxon>Gammaproteobacteria</taxon>
        <taxon>Aeromonadales</taxon>
        <taxon>Aeromonadaceae</taxon>
        <taxon>Aeromonas</taxon>
    </lineage>
</organism>
<dbReference type="Pfam" id="PF12760">
    <property type="entry name" value="Zn_ribbon_IS1595"/>
    <property type="match status" value="1"/>
</dbReference>
<dbReference type="InterPro" id="IPR024445">
    <property type="entry name" value="Tnp_ISXO2-like"/>
</dbReference>
<protein>
    <submittedName>
        <fullName evidence="2">IS1595 family transposase</fullName>
    </submittedName>
</protein>
<dbReference type="Pfam" id="PF12762">
    <property type="entry name" value="DDE_Tnp_IS1595"/>
    <property type="match status" value="1"/>
</dbReference>
<sequence length="326" mass="36761">MLRTVIEVRDHGQKQNPFQKGYSLFEFLKDYGTEAQCENALFTWRFPNGFVCPECANKTCCRLRRRPRVWQCNHCRHQMSLTGNTIFANTKLPLTKWFLAMHLLSQTKTGLSAMELKRQLGVKYDTAWMLKHKLLQAMKESDDKQPISGIIQLDDVYWGGERRGGKRGRGAAGKTPFVAAVALNKEGHPIKMRMTVVDGFKTKSVADWAKRHIASGSAVISDGLACFKAVKEANCEHLGVVTGGNLDWLDHPAFNWVNTMIGNVKNSLRGSCHKLGAKHLPRHLAEYCFRFNHRFDLNSMLVELGHAVVASPPMPYRLLKLAEGHG</sequence>
<name>A0A7T3X255_AERCA</name>
<accession>A0A7T3X255</accession>
<dbReference type="EMBL" id="CP065937">
    <property type="protein sequence ID" value="QQA60837.1"/>
    <property type="molecule type" value="Genomic_DNA"/>
</dbReference>
<dbReference type="SMART" id="SM01126">
    <property type="entry name" value="DDE_Tnp_IS1595"/>
    <property type="match status" value="1"/>
</dbReference>
<gene>
    <name evidence="2" type="ORF">JC965_23660</name>
</gene>
<feature type="domain" description="ISXO2-like transposase" evidence="1">
    <location>
        <begin position="146"/>
        <end position="292"/>
    </location>
</feature>
<dbReference type="NCBIfam" id="NF033547">
    <property type="entry name" value="transpos_IS1595"/>
    <property type="match status" value="1"/>
</dbReference>
<evidence type="ECO:0000313" key="2">
    <source>
        <dbReference type="EMBL" id="QQA60837.1"/>
    </source>
</evidence>
<dbReference type="InterPro" id="IPR024442">
    <property type="entry name" value="Transposase_Zn_ribbon"/>
</dbReference>